<gene>
    <name evidence="3" type="ORF">BI308_03195</name>
</gene>
<dbReference type="PANTHER" id="PTHR32182">
    <property type="entry name" value="DNA REPLICATION AND REPAIR PROTEIN RECF"/>
    <property type="match status" value="1"/>
</dbReference>
<dbReference type="InterPro" id="IPR041685">
    <property type="entry name" value="AAA_GajA/Old/RecF-like"/>
</dbReference>
<evidence type="ECO:0000259" key="1">
    <source>
        <dbReference type="Pfam" id="PF13175"/>
    </source>
</evidence>
<dbReference type="AlphaFoldDB" id="A0A1L9QWL3"/>
<comment type="caution">
    <text evidence="3">The sequence shown here is derived from an EMBL/GenBank/DDBJ whole genome shotgun (WGS) entry which is preliminary data.</text>
</comment>
<proteinExistence type="predicted"/>
<keyword evidence="4" id="KW-1185">Reference proteome</keyword>
<evidence type="ECO:0000313" key="4">
    <source>
        <dbReference type="Proteomes" id="UP000183940"/>
    </source>
</evidence>
<dbReference type="GO" id="GO:0006302">
    <property type="term" value="P:double-strand break repair"/>
    <property type="evidence" value="ECO:0007669"/>
    <property type="project" value="TreeGrafter"/>
</dbReference>
<dbReference type="Gene3D" id="3.40.50.300">
    <property type="entry name" value="P-loop containing nucleotide triphosphate hydrolases"/>
    <property type="match status" value="2"/>
</dbReference>
<dbReference type="PANTHER" id="PTHR32182:SF0">
    <property type="entry name" value="DNA REPLICATION AND REPAIR PROTEIN RECF"/>
    <property type="match status" value="1"/>
</dbReference>
<evidence type="ECO:0008006" key="5">
    <source>
        <dbReference type="Google" id="ProtNLM"/>
    </source>
</evidence>
<dbReference type="InterPro" id="IPR003959">
    <property type="entry name" value="ATPase_AAA_core"/>
</dbReference>
<sequence>MLKSFYIKNFRIFRQLEIKSLSHVNLIVGKNNVGKSTFLEAIRIYASRASQDVLFDLTDRRQENWFKGKPVDVKTSTLETLRHLFFNHQLPKMGEEGIFLSEEPSIPKFHINLMPYQIQQEQGLLRKVPVALDALKSNGEIPDIVSSIIVHEEGKKPRLIDLKVFDNKLFSIPLEDNTIPCQSIPMKKNRDHSIAQLWDLTSLTPLKSEVISGLNLIERRITDITFVQPNGNQSGSLRIPLVKLEGIDEPLPMKTLGDGVNHLFEILLCLVNSKNGFLLIDELENGLHWTVQPKVWEIIFQLAERLNVQVFATTHSYDCVKSFGNIWNQYPELGSAFRLESKQDNIKATEYTLERLMDSLESAIYVR</sequence>
<dbReference type="InterPro" id="IPR027417">
    <property type="entry name" value="P-loop_NTPase"/>
</dbReference>
<accession>A0A1L9QWL3</accession>
<dbReference type="Proteomes" id="UP000183940">
    <property type="component" value="Unassembled WGS sequence"/>
</dbReference>
<evidence type="ECO:0000259" key="2">
    <source>
        <dbReference type="Pfam" id="PF13304"/>
    </source>
</evidence>
<dbReference type="Pfam" id="PF13304">
    <property type="entry name" value="AAA_21"/>
    <property type="match status" value="1"/>
</dbReference>
<dbReference type="EMBL" id="MLAW01000003">
    <property type="protein sequence ID" value="OJJ27070.1"/>
    <property type="molecule type" value="Genomic_DNA"/>
</dbReference>
<organism evidence="3 4">
    <name type="scientific">Roseofilum reptotaenium AO1-A</name>
    <dbReference type="NCBI Taxonomy" id="1925591"/>
    <lineage>
        <taxon>Bacteria</taxon>
        <taxon>Bacillati</taxon>
        <taxon>Cyanobacteriota</taxon>
        <taxon>Cyanophyceae</taxon>
        <taxon>Desertifilales</taxon>
        <taxon>Desertifilaceae</taxon>
        <taxon>Roseofilum</taxon>
    </lineage>
</organism>
<name>A0A1L9QWL3_9CYAN</name>
<feature type="domain" description="ATPase AAA-type core" evidence="2">
    <location>
        <begin position="246"/>
        <end position="316"/>
    </location>
</feature>
<dbReference type="Pfam" id="PF13175">
    <property type="entry name" value="AAA_15"/>
    <property type="match status" value="1"/>
</dbReference>
<reference evidence="3" key="1">
    <citation type="submission" date="2016-10" db="EMBL/GenBank/DDBJ databases">
        <title>CRISPR-Cas defence system in Roseofilum reptotaenium: evidence of a bacteriophage-cyanobacterium arms race in the coral black band disease.</title>
        <authorList>
            <person name="Buerger P."/>
            <person name="Wood-Charlson E.M."/>
            <person name="Weynberg K.D."/>
            <person name="Willis B."/>
            <person name="Van Oppen M.J."/>
        </authorList>
    </citation>
    <scope>NUCLEOTIDE SEQUENCE [LARGE SCALE GENOMIC DNA]</scope>
    <source>
        <strain evidence="3">AO1-A</strain>
    </source>
</reference>
<dbReference type="GO" id="GO:0000731">
    <property type="term" value="P:DNA synthesis involved in DNA repair"/>
    <property type="evidence" value="ECO:0007669"/>
    <property type="project" value="TreeGrafter"/>
</dbReference>
<evidence type="ECO:0000313" key="3">
    <source>
        <dbReference type="EMBL" id="OJJ27070.1"/>
    </source>
</evidence>
<feature type="domain" description="Endonuclease GajA/Old nuclease/RecF-like AAA" evidence="1">
    <location>
        <begin position="1"/>
        <end position="51"/>
    </location>
</feature>
<dbReference type="GO" id="GO:0005524">
    <property type="term" value="F:ATP binding"/>
    <property type="evidence" value="ECO:0007669"/>
    <property type="project" value="InterPro"/>
</dbReference>
<dbReference type="GO" id="GO:0016887">
    <property type="term" value="F:ATP hydrolysis activity"/>
    <property type="evidence" value="ECO:0007669"/>
    <property type="project" value="InterPro"/>
</dbReference>
<protein>
    <recommendedName>
        <fullName evidence="5">ATPase AAA-type core domain-containing protein</fullName>
    </recommendedName>
</protein>
<dbReference type="SUPFAM" id="SSF52540">
    <property type="entry name" value="P-loop containing nucleoside triphosphate hydrolases"/>
    <property type="match status" value="1"/>
</dbReference>
<dbReference type="STRING" id="1925591.BI308_03195"/>